<dbReference type="AlphaFoldDB" id="A0A7W9NGM1"/>
<gene>
    <name evidence="2" type="ORF">BJ998_003056</name>
</gene>
<dbReference type="RefSeq" id="WP_184862263.1">
    <property type="nucleotide sequence ID" value="NZ_BAAAWY010000007.1"/>
</dbReference>
<proteinExistence type="predicted"/>
<protein>
    <submittedName>
        <fullName evidence="2">Transcriptional regulator with XRE-family HTH domain</fullName>
    </submittedName>
</protein>
<feature type="region of interest" description="Disordered" evidence="1">
    <location>
        <begin position="1"/>
        <end position="27"/>
    </location>
</feature>
<evidence type="ECO:0000313" key="2">
    <source>
        <dbReference type="EMBL" id="MBB5891860.1"/>
    </source>
</evidence>
<sequence length="216" mass="23407">MTGNPDDGSRQRTDDGQAPDMHDAMDPWLDAVNVAAELAAEEQDRSGPPTREPVRHDDPVALMLGLVPDPGVLVDGRKLAAARKRSRLDLRQLVTRLNARGWEVTMQEAFKWELGRPALAPALITAIAEELSVGDDALLTAVQPTGGMDDLFDDQRIQAFLSDWAAEAGVQPAVLRQRASSTLADAAHRNRTGGSVEALLGVLRQFRSIPGFLDRS</sequence>
<organism evidence="2 3">
    <name type="scientific">Kutzneria kofuensis</name>
    <dbReference type="NCBI Taxonomy" id="103725"/>
    <lineage>
        <taxon>Bacteria</taxon>
        <taxon>Bacillati</taxon>
        <taxon>Actinomycetota</taxon>
        <taxon>Actinomycetes</taxon>
        <taxon>Pseudonocardiales</taxon>
        <taxon>Pseudonocardiaceae</taxon>
        <taxon>Kutzneria</taxon>
    </lineage>
</organism>
<dbReference type="Proteomes" id="UP000585638">
    <property type="component" value="Unassembled WGS sequence"/>
</dbReference>
<accession>A0A7W9NGM1</accession>
<name>A0A7W9NGM1_9PSEU</name>
<keyword evidence="3" id="KW-1185">Reference proteome</keyword>
<dbReference type="EMBL" id="JACHIR010000001">
    <property type="protein sequence ID" value="MBB5891860.1"/>
    <property type="molecule type" value="Genomic_DNA"/>
</dbReference>
<feature type="compositionally biased region" description="Basic and acidic residues" evidence="1">
    <location>
        <begin position="7"/>
        <end position="25"/>
    </location>
</feature>
<comment type="caution">
    <text evidence="2">The sequence shown here is derived from an EMBL/GenBank/DDBJ whole genome shotgun (WGS) entry which is preliminary data.</text>
</comment>
<evidence type="ECO:0000313" key="3">
    <source>
        <dbReference type="Proteomes" id="UP000585638"/>
    </source>
</evidence>
<reference evidence="2 3" key="1">
    <citation type="submission" date="2020-08" db="EMBL/GenBank/DDBJ databases">
        <title>Sequencing the genomes of 1000 actinobacteria strains.</title>
        <authorList>
            <person name="Klenk H.-P."/>
        </authorList>
    </citation>
    <scope>NUCLEOTIDE SEQUENCE [LARGE SCALE GENOMIC DNA]</scope>
    <source>
        <strain evidence="2 3">DSM 43851</strain>
    </source>
</reference>
<evidence type="ECO:0000256" key="1">
    <source>
        <dbReference type="SAM" id="MobiDB-lite"/>
    </source>
</evidence>